<name>A0A316IGQ7_9GAMM</name>
<feature type="domain" description="HTH araC/xylS-type" evidence="3">
    <location>
        <begin position="192"/>
        <end position="290"/>
    </location>
</feature>
<dbReference type="AlphaFoldDB" id="A0A316IGQ7"/>
<sequence>MDAPSRRRMIALLRELAPIEGYTLTPLPDVRLLRSDRPLSRAPVLYEPGIVVVAQGRKRGFLGDEVFVYDDQHYLVVSVPVPFTMETDASADEPLLAIYFRLDHAVAAEVCIRIDERRGASSAPPRGLYASPLEDALAASVLRLLEALASPPDGEVLGPALVREIYYRVLSGAQGGSSRAALAQRGRFAMVARAIRVIHSRYAEALSVDELAGEAAMSTPTFHAHFRAMTGTSPMRYVQSTRLHQARLLMLRQHATAAAAAAAVGYASASQFSREFKRLFGRPPVAEVERMKRSFAMPEAPTPSAYVSSH</sequence>
<dbReference type="PROSITE" id="PS01124">
    <property type="entry name" value="HTH_ARAC_FAMILY_2"/>
    <property type="match status" value="1"/>
</dbReference>
<dbReference type="Pfam" id="PF06719">
    <property type="entry name" value="AraC_N"/>
    <property type="match status" value="1"/>
</dbReference>
<keyword evidence="1" id="KW-0805">Transcription regulation</keyword>
<accession>A0A316IGQ7</accession>
<protein>
    <submittedName>
        <fullName evidence="4">AraC family transcriptional regulator</fullName>
    </submittedName>
</protein>
<dbReference type="GO" id="GO:0003700">
    <property type="term" value="F:DNA-binding transcription factor activity"/>
    <property type="evidence" value="ECO:0007669"/>
    <property type="project" value="InterPro"/>
</dbReference>
<dbReference type="EMBL" id="QGHC01000001">
    <property type="protein sequence ID" value="PWK92722.1"/>
    <property type="molecule type" value="Genomic_DNA"/>
</dbReference>
<dbReference type="Pfam" id="PF12833">
    <property type="entry name" value="HTH_18"/>
    <property type="match status" value="1"/>
</dbReference>
<dbReference type="PANTHER" id="PTHR43436">
    <property type="entry name" value="ARAC-FAMILY TRANSCRIPTIONAL REGULATOR"/>
    <property type="match status" value="1"/>
</dbReference>
<dbReference type="Gene3D" id="1.10.10.60">
    <property type="entry name" value="Homeodomain-like"/>
    <property type="match status" value="1"/>
</dbReference>
<dbReference type="InterPro" id="IPR009057">
    <property type="entry name" value="Homeodomain-like_sf"/>
</dbReference>
<gene>
    <name evidence="4" type="ORF">C7456_10154</name>
</gene>
<reference evidence="4 5" key="1">
    <citation type="submission" date="2018-05" db="EMBL/GenBank/DDBJ databases">
        <title>Genomic Encyclopedia of Type Strains, Phase IV (KMG-IV): sequencing the most valuable type-strain genomes for metagenomic binning, comparative biology and taxonomic classification.</title>
        <authorList>
            <person name="Goeker M."/>
        </authorList>
    </citation>
    <scope>NUCLEOTIDE SEQUENCE [LARGE SCALE GENOMIC DNA]</scope>
    <source>
        <strain evidence="4 5">DSM 14263</strain>
    </source>
</reference>
<dbReference type="PANTHER" id="PTHR43436:SF2">
    <property type="entry name" value="ARAC_XYLS FAMILY TRANSCRIPTIONAL REGULATOR"/>
    <property type="match status" value="1"/>
</dbReference>
<evidence type="ECO:0000256" key="1">
    <source>
        <dbReference type="ARBA" id="ARBA00023015"/>
    </source>
</evidence>
<organism evidence="4 5">
    <name type="scientific">Fulvimonas soli</name>
    <dbReference type="NCBI Taxonomy" id="155197"/>
    <lineage>
        <taxon>Bacteria</taxon>
        <taxon>Pseudomonadati</taxon>
        <taxon>Pseudomonadota</taxon>
        <taxon>Gammaproteobacteria</taxon>
        <taxon>Lysobacterales</taxon>
        <taxon>Rhodanobacteraceae</taxon>
        <taxon>Fulvimonas</taxon>
    </lineage>
</organism>
<dbReference type="Proteomes" id="UP000245812">
    <property type="component" value="Unassembled WGS sequence"/>
</dbReference>
<dbReference type="InterPro" id="IPR018060">
    <property type="entry name" value="HTH_AraC"/>
</dbReference>
<evidence type="ECO:0000313" key="4">
    <source>
        <dbReference type="EMBL" id="PWK92722.1"/>
    </source>
</evidence>
<comment type="caution">
    <text evidence="4">The sequence shown here is derived from an EMBL/GenBank/DDBJ whole genome shotgun (WGS) entry which is preliminary data.</text>
</comment>
<dbReference type="GO" id="GO:0043565">
    <property type="term" value="F:sequence-specific DNA binding"/>
    <property type="evidence" value="ECO:0007669"/>
    <property type="project" value="InterPro"/>
</dbReference>
<keyword evidence="5" id="KW-1185">Reference proteome</keyword>
<dbReference type="SMART" id="SM00342">
    <property type="entry name" value="HTH_ARAC"/>
    <property type="match status" value="1"/>
</dbReference>
<evidence type="ECO:0000259" key="3">
    <source>
        <dbReference type="PROSITE" id="PS01124"/>
    </source>
</evidence>
<proteinExistence type="predicted"/>
<dbReference type="SUPFAM" id="SSF46689">
    <property type="entry name" value="Homeodomain-like"/>
    <property type="match status" value="2"/>
</dbReference>
<keyword evidence="2" id="KW-0804">Transcription</keyword>
<dbReference type="InterPro" id="IPR009594">
    <property type="entry name" value="Tscrpt_reg_HTH_AraC_N"/>
</dbReference>
<evidence type="ECO:0000256" key="2">
    <source>
        <dbReference type="ARBA" id="ARBA00023163"/>
    </source>
</evidence>
<evidence type="ECO:0000313" key="5">
    <source>
        <dbReference type="Proteomes" id="UP000245812"/>
    </source>
</evidence>